<keyword evidence="2" id="KW-0732">Signal</keyword>
<evidence type="ECO:0000256" key="2">
    <source>
        <dbReference type="SAM" id="SignalP"/>
    </source>
</evidence>
<feature type="chain" id="PRO_5030812303" evidence="2">
    <location>
        <begin position="18"/>
        <end position="124"/>
    </location>
</feature>
<name>A0A7W9YC55_9HYPH</name>
<dbReference type="AlphaFoldDB" id="A0A7W9YC55"/>
<proteinExistence type="predicted"/>
<dbReference type="EMBL" id="JACHEG010000012">
    <property type="protein sequence ID" value="MBB6165874.1"/>
    <property type="molecule type" value="Genomic_DNA"/>
</dbReference>
<feature type="signal peptide" evidence="2">
    <location>
        <begin position="1"/>
        <end position="17"/>
    </location>
</feature>
<reference evidence="3 4" key="1">
    <citation type="submission" date="2020-08" db="EMBL/GenBank/DDBJ databases">
        <title>Genomic Encyclopedia of Type Strains, Phase IV (KMG-IV): sequencing the most valuable type-strain genomes for metagenomic binning, comparative biology and taxonomic classification.</title>
        <authorList>
            <person name="Goeker M."/>
        </authorList>
    </citation>
    <scope>NUCLEOTIDE SEQUENCE [LARGE SCALE GENOMIC DNA]</scope>
    <source>
        <strain evidence="3 4">DSM 100734</strain>
    </source>
</reference>
<comment type="caution">
    <text evidence="3">The sequence shown here is derived from an EMBL/GenBank/DDBJ whole genome shotgun (WGS) entry which is preliminary data.</text>
</comment>
<evidence type="ECO:0000313" key="4">
    <source>
        <dbReference type="Proteomes" id="UP000547879"/>
    </source>
</evidence>
<evidence type="ECO:0000256" key="1">
    <source>
        <dbReference type="SAM" id="MobiDB-lite"/>
    </source>
</evidence>
<gene>
    <name evidence="3" type="ORF">HNQ72_005724</name>
</gene>
<dbReference type="RefSeq" id="WP_183997517.1">
    <property type="nucleotide sequence ID" value="NZ_BMHW01000014.1"/>
</dbReference>
<sequence length="124" mass="12905">MRLIRTLFLIIALLATATGSQGVMPLAGPDAVHSSHMTSDQMQVSVAGDHVNCDQPCPSDDRGSDTRRHHSCPSALLCAPPVASIPASAISDMAFVSMQVRYDAAPAREMISATIAPAGPPPKA</sequence>
<dbReference type="Proteomes" id="UP000547879">
    <property type="component" value="Unassembled WGS sequence"/>
</dbReference>
<protein>
    <submittedName>
        <fullName evidence="3">Uncharacterized protein</fullName>
    </submittedName>
</protein>
<evidence type="ECO:0000313" key="3">
    <source>
        <dbReference type="EMBL" id="MBB6165874.1"/>
    </source>
</evidence>
<keyword evidence="4" id="KW-1185">Reference proteome</keyword>
<accession>A0A7W9YC55</accession>
<organism evidence="3 4">
    <name type="scientific">Rhizobium wenxiniae</name>
    <dbReference type="NCBI Taxonomy" id="1737357"/>
    <lineage>
        <taxon>Bacteria</taxon>
        <taxon>Pseudomonadati</taxon>
        <taxon>Pseudomonadota</taxon>
        <taxon>Alphaproteobacteria</taxon>
        <taxon>Hyphomicrobiales</taxon>
        <taxon>Rhizobiaceae</taxon>
        <taxon>Rhizobium/Agrobacterium group</taxon>
        <taxon>Rhizobium</taxon>
    </lineage>
</organism>
<feature type="region of interest" description="Disordered" evidence="1">
    <location>
        <begin position="51"/>
        <end position="71"/>
    </location>
</feature>